<dbReference type="InterPro" id="IPR008160">
    <property type="entry name" value="Collagen"/>
</dbReference>
<dbReference type="Pfam" id="PF01391">
    <property type="entry name" value="Collagen"/>
    <property type="match status" value="1"/>
</dbReference>
<keyword evidence="3" id="KW-0176">Collagen</keyword>
<keyword evidence="2" id="KW-0732">Signal</keyword>
<evidence type="ECO:0000256" key="1">
    <source>
        <dbReference type="SAM" id="MobiDB-lite"/>
    </source>
</evidence>
<dbReference type="GO" id="GO:0031012">
    <property type="term" value="C:extracellular matrix"/>
    <property type="evidence" value="ECO:0007669"/>
    <property type="project" value="TreeGrafter"/>
</dbReference>
<feature type="region of interest" description="Disordered" evidence="1">
    <location>
        <begin position="113"/>
        <end position="136"/>
    </location>
</feature>
<feature type="signal peptide" evidence="2">
    <location>
        <begin position="1"/>
        <end position="22"/>
    </location>
</feature>
<dbReference type="InterPro" id="IPR050149">
    <property type="entry name" value="Collagen_superfamily"/>
</dbReference>
<organism evidence="3 4">
    <name type="scientific">Myotis davidii</name>
    <name type="common">David's myotis</name>
    <dbReference type="NCBI Taxonomy" id="225400"/>
    <lineage>
        <taxon>Eukaryota</taxon>
        <taxon>Metazoa</taxon>
        <taxon>Chordata</taxon>
        <taxon>Craniata</taxon>
        <taxon>Vertebrata</taxon>
        <taxon>Euteleostomi</taxon>
        <taxon>Mammalia</taxon>
        <taxon>Eutheria</taxon>
        <taxon>Laurasiatheria</taxon>
        <taxon>Chiroptera</taxon>
        <taxon>Yangochiroptera</taxon>
        <taxon>Vespertilionidae</taxon>
        <taxon>Myotis</taxon>
    </lineage>
</organism>
<dbReference type="AlphaFoldDB" id="L5MA60"/>
<feature type="region of interest" description="Disordered" evidence="1">
    <location>
        <begin position="206"/>
        <end position="260"/>
    </location>
</feature>
<evidence type="ECO:0000256" key="2">
    <source>
        <dbReference type="SAM" id="SignalP"/>
    </source>
</evidence>
<reference evidence="4" key="1">
    <citation type="journal article" date="2013" name="Science">
        <title>Comparative analysis of bat genomes provides insight into the evolution of flight and immunity.</title>
        <authorList>
            <person name="Zhang G."/>
            <person name="Cowled C."/>
            <person name="Shi Z."/>
            <person name="Huang Z."/>
            <person name="Bishop-Lilly K.A."/>
            <person name="Fang X."/>
            <person name="Wynne J.W."/>
            <person name="Xiong Z."/>
            <person name="Baker M.L."/>
            <person name="Zhao W."/>
            <person name="Tachedjian M."/>
            <person name="Zhu Y."/>
            <person name="Zhou P."/>
            <person name="Jiang X."/>
            <person name="Ng J."/>
            <person name="Yang L."/>
            <person name="Wu L."/>
            <person name="Xiao J."/>
            <person name="Feng Y."/>
            <person name="Chen Y."/>
            <person name="Sun X."/>
            <person name="Zhang Y."/>
            <person name="Marsh G.A."/>
            <person name="Crameri G."/>
            <person name="Broder C.C."/>
            <person name="Frey K.G."/>
            <person name="Wang L.F."/>
            <person name="Wang J."/>
        </authorList>
    </citation>
    <scope>NUCLEOTIDE SEQUENCE [LARGE SCALE GENOMIC DNA]</scope>
</reference>
<sequence>MAAAAAPRSLLVLLQVLGLALAQIVSPTATPRRSGVRGLGVSLEPRGNLAPLASLESRASRGSQVRLACRALASLDLLLLLLTSPHISRLEFLGTQRVLLQLSPLTRIPVCPSCQGEEGPRGPPGRAGEKGDMGRDASDQHIVDVVLKMLQEQLAEVAVSAKREALGATGMMGLPGPPGPPGYPGKQGPHGHPGPRGVPGIVGAVGQIGNTGPKGKRGEKGDRGDMGRGHPGMPGPPGIPGKTLALPSSSSILSSGISNPQTTGLFRGGLLLSQLSAKPQLLHPTGAPRSLQESGWELDS</sequence>
<feature type="chain" id="PRO_5003971018" evidence="2">
    <location>
        <begin position="23"/>
        <end position="300"/>
    </location>
</feature>
<protein>
    <submittedName>
        <fullName evidence="3">Collagen alpha-2(IX) chain</fullName>
    </submittedName>
</protein>
<dbReference type="EMBL" id="KB103029">
    <property type="protein sequence ID" value="ELK34618.1"/>
    <property type="molecule type" value="Genomic_DNA"/>
</dbReference>
<feature type="region of interest" description="Disordered" evidence="1">
    <location>
        <begin position="174"/>
        <end position="193"/>
    </location>
</feature>
<dbReference type="GO" id="GO:0030198">
    <property type="term" value="P:extracellular matrix organization"/>
    <property type="evidence" value="ECO:0007669"/>
    <property type="project" value="TreeGrafter"/>
</dbReference>
<feature type="compositionally biased region" description="Basic and acidic residues" evidence="1">
    <location>
        <begin position="216"/>
        <end position="228"/>
    </location>
</feature>
<gene>
    <name evidence="3" type="ORF">MDA_GLEAN10004247</name>
</gene>
<feature type="compositionally biased region" description="Low complexity" evidence="1">
    <location>
        <begin position="248"/>
        <end position="258"/>
    </location>
</feature>
<dbReference type="PANTHER" id="PTHR24023">
    <property type="entry name" value="COLLAGEN ALPHA"/>
    <property type="match status" value="1"/>
</dbReference>
<evidence type="ECO:0000313" key="3">
    <source>
        <dbReference type="EMBL" id="ELK34618.1"/>
    </source>
</evidence>
<dbReference type="GO" id="GO:0030020">
    <property type="term" value="F:extracellular matrix structural constituent conferring tensile strength"/>
    <property type="evidence" value="ECO:0007669"/>
    <property type="project" value="TreeGrafter"/>
</dbReference>
<keyword evidence="4" id="KW-1185">Reference proteome</keyword>
<evidence type="ECO:0000313" key="4">
    <source>
        <dbReference type="Proteomes" id="UP000010556"/>
    </source>
</evidence>
<accession>L5MA60</accession>
<feature type="compositionally biased region" description="Basic and acidic residues" evidence="1">
    <location>
        <begin position="127"/>
        <end position="136"/>
    </location>
</feature>
<feature type="region of interest" description="Disordered" evidence="1">
    <location>
        <begin position="281"/>
        <end position="300"/>
    </location>
</feature>
<name>L5MA60_MYODS</name>
<dbReference type="GO" id="GO:0005615">
    <property type="term" value="C:extracellular space"/>
    <property type="evidence" value="ECO:0007669"/>
    <property type="project" value="TreeGrafter"/>
</dbReference>
<dbReference type="PANTHER" id="PTHR24023:SF1038">
    <property type="entry name" value="COLLAGEN ALPHA-1(XVII) CHAIN ISOFORM X1"/>
    <property type="match status" value="1"/>
</dbReference>
<dbReference type="GO" id="GO:0005581">
    <property type="term" value="C:collagen trimer"/>
    <property type="evidence" value="ECO:0007669"/>
    <property type="project" value="UniProtKB-KW"/>
</dbReference>
<dbReference type="Proteomes" id="UP000010556">
    <property type="component" value="Unassembled WGS sequence"/>
</dbReference>
<proteinExistence type="predicted"/>